<evidence type="ECO:0000256" key="3">
    <source>
        <dbReference type="ARBA" id="ARBA00022679"/>
    </source>
</evidence>
<evidence type="ECO:0000256" key="2">
    <source>
        <dbReference type="ARBA" id="ARBA00022676"/>
    </source>
</evidence>
<evidence type="ECO:0000256" key="1">
    <source>
        <dbReference type="ARBA" id="ARBA00006739"/>
    </source>
</evidence>
<dbReference type="GO" id="GO:0016757">
    <property type="term" value="F:glycosyltransferase activity"/>
    <property type="evidence" value="ECO:0007669"/>
    <property type="project" value="UniProtKB-KW"/>
</dbReference>
<dbReference type="Gene3D" id="3.90.550.10">
    <property type="entry name" value="Spore Coat Polysaccharide Biosynthesis Protein SpsA, Chain A"/>
    <property type="match status" value="1"/>
</dbReference>
<protein>
    <submittedName>
        <fullName evidence="5">Glycosyltransferase family 2 protein</fullName>
    </submittedName>
</protein>
<dbReference type="PANTHER" id="PTHR43685">
    <property type="entry name" value="GLYCOSYLTRANSFERASE"/>
    <property type="match status" value="1"/>
</dbReference>
<dbReference type="EMBL" id="RPHB01000004">
    <property type="protein sequence ID" value="MBW3468315.1"/>
    <property type="molecule type" value="Genomic_DNA"/>
</dbReference>
<name>A0A951IW82_9BACT</name>
<accession>A0A951IW82</accession>
<dbReference type="CDD" id="cd00761">
    <property type="entry name" value="Glyco_tranf_GTA_type"/>
    <property type="match status" value="1"/>
</dbReference>
<dbReference type="Proteomes" id="UP000727490">
    <property type="component" value="Unassembled WGS sequence"/>
</dbReference>
<organism evidence="5 6">
    <name type="scientific">Arthrospiribacter ruber</name>
    <dbReference type="NCBI Taxonomy" id="2487934"/>
    <lineage>
        <taxon>Bacteria</taxon>
        <taxon>Pseudomonadati</taxon>
        <taxon>Bacteroidota</taxon>
        <taxon>Cytophagia</taxon>
        <taxon>Cytophagales</taxon>
        <taxon>Cyclobacteriaceae</taxon>
        <taxon>Arthrospiribacter</taxon>
    </lineage>
</organism>
<dbReference type="InterPro" id="IPR050834">
    <property type="entry name" value="Glycosyltransf_2"/>
</dbReference>
<gene>
    <name evidence="5" type="ORF">EGN73_10905</name>
</gene>
<dbReference type="InterPro" id="IPR029044">
    <property type="entry name" value="Nucleotide-diphossugar_trans"/>
</dbReference>
<feature type="domain" description="Glycosyltransferase 2-like" evidence="4">
    <location>
        <begin position="1"/>
        <end position="124"/>
    </location>
</feature>
<dbReference type="Pfam" id="PF00535">
    <property type="entry name" value="Glycos_transf_2"/>
    <property type="match status" value="1"/>
</dbReference>
<sequence>MPVYNGERYLKDAISSVLIQSFKNFELLIIDDGSSDQSLKIIEGINDSRIRIIRNNENKGIAFVRNLGLNQAKGKYLVWMDCDDIIHKDKFQKQIDYLESNSEVGICGTWLWRFGDGKQAIAKSPNDPEVVKTTLIFSPSVWNATAMFRLSFIRKANLNYDTRLAIAEDYNFYLDASFHFPIHNIPEPLYYYRASETSIMKEYESQESKKKSFYKIIYTKVFDKLGIINDDRNFNVHYKIASNHLIDDYSEYQEVYEWLVFLKKKNMEMNIYNHDSFSIMIDNMFYFVSKKSSKIGFTVFAFFMKNVSSLKNIESILLLKLLTRCIVKYDKF</sequence>
<comment type="caution">
    <text evidence="5">The sequence shown here is derived from an EMBL/GenBank/DDBJ whole genome shotgun (WGS) entry which is preliminary data.</text>
</comment>
<reference evidence="5 6" key="1">
    <citation type="journal article" date="2020" name="Syst. Appl. Microbiol.">
        <title>Arthrospiribacter ruber gen. nov., sp. nov., a novel bacterium isolated from Arthrospira cultures.</title>
        <authorList>
            <person name="Waleron M."/>
            <person name="Misztak A."/>
            <person name="Waleron M.M."/>
            <person name="Furmaniak M."/>
            <person name="Mrozik A."/>
            <person name="Waleron K."/>
        </authorList>
    </citation>
    <scope>NUCLEOTIDE SEQUENCE [LARGE SCALE GENOMIC DNA]</scope>
    <source>
        <strain evidence="5 6">DPMB0001</strain>
    </source>
</reference>
<keyword evidence="6" id="KW-1185">Reference proteome</keyword>
<dbReference type="PANTHER" id="PTHR43685:SF5">
    <property type="entry name" value="GLYCOSYLTRANSFERASE EPSE-RELATED"/>
    <property type="match status" value="1"/>
</dbReference>
<proteinExistence type="inferred from homology"/>
<dbReference type="AlphaFoldDB" id="A0A951IW82"/>
<comment type="similarity">
    <text evidence="1">Belongs to the glycosyltransferase 2 family.</text>
</comment>
<evidence type="ECO:0000259" key="4">
    <source>
        <dbReference type="Pfam" id="PF00535"/>
    </source>
</evidence>
<keyword evidence="2" id="KW-0328">Glycosyltransferase</keyword>
<dbReference type="SUPFAM" id="SSF53448">
    <property type="entry name" value="Nucleotide-diphospho-sugar transferases"/>
    <property type="match status" value="1"/>
</dbReference>
<evidence type="ECO:0000313" key="5">
    <source>
        <dbReference type="EMBL" id="MBW3468315.1"/>
    </source>
</evidence>
<keyword evidence="3" id="KW-0808">Transferase</keyword>
<evidence type="ECO:0000313" key="6">
    <source>
        <dbReference type="Proteomes" id="UP000727490"/>
    </source>
</evidence>
<dbReference type="InterPro" id="IPR001173">
    <property type="entry name" value="Glyco_trans_2-like"/>
</dbReference>